<dbReference type="InterPro" id="IPR013766">
    <property type="entry name" value="Thioredoxin_domain"/>
</dbReference>
<dbReference type="STRING" id="1798542.A3F54_00955"/>
<organism evidence="8 9">
    <name type="scientific">Candidatus Kerfeldbacteria bacterium RIFCSPHIGHO2_12_FULL_48_17</name>
    <dbReference type="NCBI Taxonomy" id="1798542"/>
    <lineage>
        <taxon>Bacteria</taxon>
        <taxon>Candidatus Kerfeldiibacteriota</taxon>
    </lineage>
</organism>
<evidence type="ECO:0000256" key="6">
    <source>
        <dbReference type="SAM" id="Phobius"/>
    </source>
</evidence>
<dbReference type="GO" id="GO:0016491">
    <property type="term" value="F:oxidoreductase activity"/>
    <property type="evidence" value="ECO:0007669"/>
    <property type="project" value="UniProtKB-KW"/>
</dbReference>
<keyword evidence="2" id="KW-0732">Signal</keyword>
<dbReference type="Gene3D" id="3.40.30.10">
    <property type="entry name" value="Glutaredoxin"/>
    <property type="match status" value="1"/>
</dbReference>
<dbReference type="Proteomes" id="UP000176952">
    <property type="component" value="Unassembled WGS sequence"/>
</dbReference>
<feature type="domain" description="Thioredoxin" evidence="7">
    <location>
        <begin position="49"/>
        <end position="241"/>
    </location>
</feature>
<proteinExistence type="inferred from homology"/>
<dbReference type="PROSITE" id="PS51352">
    <property type="entry name" value="THIOREDOXIN_2"/>
    <property type="match status" value="1"/>
</dbReference>
<keyword evidence="6" id="KW-0472">Membrane</keyword>
<dbReference type="SUPFAM" id="SSF52833">
    <property type="entry name" value="Thioredoxin-like"/>
    <property type="match status" value="1"/>
</dbReference>
<dbReference type="Pfam" id="PF13462">
    <property type="entry name" value="Thioredoxin_4"/>
    <property type="match status" value="1"/>
</dbReference>
<evidence type="ECO:0000313" key="8">
    <source>
        <dbReference type="EMBL" id="OGY81347.1"/>
    </source>
</evidence>
<accession>A0A1G2AZF8</accession>
<gene>
    <name evidence="8" type="ORF">A3F54_00955</name>
</gene>
<dbReference type="PANTHER" id="PTHR13887">
    <property type="entry name" value="GLUTATHIONE S-TRANSFERASE KAPPA"/>
    <property type="match status" value="1"/>
</dbReference>
<comment type="caution">
    <text evidence="8">The sequence shown here is derived from an EMBL/GenBank/DDBJ whole genome shotgun (WGS) entry which is preliminary data.</text>
</comment>
<keyword evidence="3" id="KW-0560">Oxidoreductase</keyword>
<reference evidence="8 9" key="1">
    <citation type="journal article" date="2016" name="Nat. Commun.">
        <title>Thousands of microbial genomes shed light on interconnected biogeochemical processes in an aquifer system.</title>
        <authorList>
            <person name="Anantharaman K."/>
            <person name="Brown C.T."/>
            <person name="Hug L.A."/>
            <person name="Sharon I."/>
            <person name="Castelle C.J."/>
            <person name="Probst A.J."/>
            <person name="Thomas B.C."/>
            <person name="Singh A."/>
            <person name="Wilkins M.J."/>
            <person name="Karaoz U."/>
            <person name="Brodie E.L."/>
            <person name="Williams K.H."/>
            <person name="Hubbard S.S."/>
            <person name="Banfield J.F."/>
        </authorList>
    </citation>
    <scope>NUCLEOTIDE SEQUENCE [LARGE SCALE GENOMIC DNA]</scope>
</reference>
<name>A0A1G2AZF8_9BACT</name>
<evidence type="ECO:0000256" key="4">
    <source>
        <dbReference type="ARBA" id="ARBA00023157"/>
    </source>
</evidence>
<feature type="transmembrane region" description="Helical" evidence="6">
    <location>
        <begin position="12"/>
        <end position="33"/>
    </location>
</feature>
<dbReference type="EMBL" id="MHKD01000045">
    <property type="protein sequence ID" value="OGY81347.1"/>
    <property type="molecule type" value="Genomic_DNA"/>
</dbReference>
<evidence type="ECO:0000256" key="1">
    <source>
        <dbReference type="ARBA" id="ARBA00005791"/>
    </source>
</evidence>
<dbReference type="InterPro" id="IPR036249">
    <property type="entry name" value="Thioredoxin-like_sf"/>
</dbReference>
<evidence type="ECO:0000313" key="9">
    <source>
        <dbReference type="Proteomes" id="UP000176952"/>
    </source>
</evidence>
<keyword evidence="6" id="KW-0812">Transmembrane</keyword>
<evidence type="ECO:0000256" key="3">
    <source>
        <dbReference type="ARBA" id="ARBA00023002"/>
    </source>
</evidence>
<evidence type="ECO:0000256" key="5">
    <source>
        <dbReference type="ARBA" id="ARBA00023284"/>
    </source>
</evidence>
<keyword evidence="6" id="KW-1133">Transmembrane helix</keyword>
<evidence type="ECO:0000259" key="7">
    <source>
        <dbReference type="PROSITE" id="PS51352"/>
    </source>
</evidence>
<dbReference type="AlphaFoldDB" id="A0A1G2AZF8"/>
<comment type="similarity">
    <text evidence="1">Belongs to the thioredoxin family. DsbA subfamily.</text>
</comment>
<keyword evidence="5" id="KW-0676">Redox-active center</keyword>
<keyword evidence="4" id="KW-1015">Disulfide bond</keyword>
<dbReference type="PANTHER" id="PTHR13887:SF14">
    <property type="entry name" value="DISULFIDE BOND FORMATION PROTEIN D"/>
    <property type="match status" value="1"/>
</dbReference>
<sequence length="250" mass="27903">MTERSEYTKFYLGLAILAVVIFFVFILFGYAIVERNKPKSEADSGKKINTDTGPDPLITVVPEQYQNYDTTQLTISANDPKRGPTDAAVTMVIFSDFQCEFCKDARDTMYQLEKNFAGKLQIVWKDFPIPRVHPEGEPAAIAARCAQQQGKFWEYHDNLLENQTLLGNDLYTKIAQTLALDMDSFSSCVNNKTTQGLVQKTFIEGVALDISGTPFFFINKTRVSGAQSYSNLAGIVQQEIDKAALEIPAP</sequence>
<evidence type="ECO:0000256" key="2">
    <source>
        <dbReference type="ARBA" id="ARBA00022729"/>
    </source>
</evidence>
<dbReference type="InterPro" id="IPR012336">
    <property type="entry name" value="Thioredoxin-like_fold"/>
</dbReference>
<protein>
    <recommendedName>
        <fullName evidence="7">Thioredoxin domain-containing protein</fullName>
    </recommendedName>
</protein>